<dbReference type="InterPro" id="IPR029046">
    <property type="entry name" value="LolA/LolB/LppX"/>
</dbReference>
<evidence type="ECO:0000313" key="7">
    <source>
        <dbReference type="EMBL" id="VAW93910.1"/>
    </source>
</evidence>
<accession>A0A3B0ZXF6</accession>
<keyword evidence="4" id="KW-0653">Protein transport</keyword>
<evidence type="ECO:0000256" key="2">
    <source>
        <dbReference type="ARBA" id="ARBA00011245"/>
    </source>
</evidence>
<comment type="subcellular location">
    <subcellularLocation>
        <location evidence="1">Cell outer membrane</location>
    </subcellularLocation>
</comment>
<reference evidence="7" key="1">
    <citation type="submission" date="2018-06" db="EMBL/GenBank/DDBJ databases">
        <authorList>
            <person name="Zhirakovskaya E."/>
        </authorList>
    </citation>
    <scope>NUCLEOTIDE SEQUENCE</scope>
</reference>
<dbReference type="Gene3D" id="2.50.20.10">
    <property type="entry name" value="Lipoprotein localisation LolA/LolB/LppX"/>
    <property type="match status" value="1"/>
</dbReference>
<dbReference type="AlphaFoldDB" id="A0A3B0ZXF6"/>
<evidence type="ECO:0008006" key="8">
    <source>
        <dbReference type="Google" id="ProtNLM"/>
    </source>
</evidence>
<keyword evidence="3" id="KW-0813">Transport</keyword>
<dbReference type="EMBL" id="UOFR01000023">
    <property type="protein sequence ID" value="VAW93910.1"/>
    <property type="molecule type" value="Genomic_DNA"/>
</dbReference>
<dbReference type="GO" id="GO:0009279">
    <property type="term" value="C:cell outer membrane"/>
    <property type="evidence" value="ECO:0007669"/>
    <property type="project" value="UniProtKB-SubCell"/>
</dbReference>
<gene>
    <name evidence="7" type="ORF">MNBD_GAMMA21-186</name>
</gene>
<evidence type="ECO:0000256" key="3">
    <source>
        <dbReference type="ARBA" id="ARBA00022448"/>
    </source>
</evidence>
<sequence length="214" mass="24509">MMSLNALPSKYISKSFFLFFIVLSLSVGCTTTQPVPVDAKSIAAWEQRRGDLAQIKYWRLRGRLLVSHGEDVWSLSLEWQQKDEDYKIFIHGLFGAGKVKLVGNADGVMLRNSDDQSFYADNPEDLLYQQTGIHMPVEGLRYWVMGLTSPGQLKKPQIDGLGRLAYLEDTNWKVNFKRYTKVSGMDLPRKVFIEKPEQEIDVRLVVDKWTLGAF</sequence>
<name>A0A3B0ZXF6_9ZZZZ</name>
<dbReference type="NCBIfam" id="TIGR00548">
    <property type="entry name" value="lolB"/>
    <property type="match status" value="1"/>
</dbReference>
<evidence type="ECO:0000256" key="5">
    <source>
        <dbReference type="ARBA" id="ARBA00023136"/>
    </source>
</evidence>
<dbReference type="HAMAP" id="MF_00233">
    <property type="entry name" value="LolB"/>
    <property type="match status" value="1"/>
</dbReference>
<dbReference type="CDD" id="cd16326">
    <property type="entry name" value="LolB"/>
    <property type="match status" value="1"/>
</dbReference>
<dbReference type="SUPFAM" id="SSF89392">
    <property type="entry name" value="Prokaryotic lipoproteins and lipoprotein localization factors"/>
    <property type="match status" value="1"/>
</dbReference>
<dbReference type="Pfam" id="PF03550">
    <property type="entry name" value="LolB"/>
    <property type="match status" value="1"/>
</dbReference>
<keyword evidence="6" id="KW-0143">Chaperone</keyword>
<organism evidence="7">
    <name type="scientific">hydrothermal vent metagenome</name>
    <dbReference type="NCBI Taxonomy" id="652676"/>
    <lineage>
        <taxon>unclassified sequences</taxon>
        <taxon>metagenomes</taxon>
        <taxon>ecological metagenomes</taxon>
    </lineage>
</organism>
<evidence type="ECO:0000256" key="1">
    <source>
        <dbReference type="ARBA" id="ARBA00004442"/>
    </source>
</evidence>
<evidence type="ECO:0000256" key="6">
    <source>
        <dbReference type="ARBA" id="ARBA00023186"/>
    </source>
</evidence>
<proteinExistence type="inferred from homology"/>
<comment type="subunit">
    <text evidence="2">Monomer.</text>
</comment>
<dbReference type="GO" id="GO:0015031">
    <property type="term" value="P:protein transport"/>
    <property type="evidence" value="ECO:0007669"/>
    <property type="project" value="UniProtKB-KW"/>
</dbReference>
<keyword evidence="5" id="KW-0472">Membrane</keyword>
<evidence type="ECO:0000256" key="4">
    <source>
        <dbReference type="ARBA" id="ARBA00022927"/>
    </source>
</evidence>
<dbReference type="InterPro" id="IPR004565">
    <property type="entry name" value="OM_lipoprot_LolB"/>
</dbReference>
<protein>
    <recommendedName>
        <fullName evidence="8">Outer-membrane lipoprotein LolB</fullName>
    </recommendedName>
</protein>